<dbReference type="PANTHER" id="PTHR40032">
    <property type="entry name" value="EXPORTED PROTEIN-RELATED"/>
    <property type="match status" value="1"/>
</dbReference>
<dbReference type="Proteomes" id="UP000287296">
    <property type="component" value="Unassembled WGS sequence"/>
</dbReference>
<protein>
    <recommendedName>
        <fullName evidence="1">Putative amidase domain-containing protein</fullName>
    </recommendedName>
</protein>
<organism evidence="2 3">
    <name type="scientific">Siminovitchia terrae</name>
    <name type="common">Bacillus terrae</name>
    <dbReference type="NCBI Taxonomy" id="1914933"/>
    <lineage>
        <taxon>Bacteria</taxon>
        <taxon>Bacillati</taxon>
        <taxon>Bacillota</taxon>
        <taxon>Bacilli</taxon>
        <taxon>Bacillales</taxon>
        <taxon>Bacillaceae</taxon>
        <taxon>Siminovitchia</taxon>
    </lineage>
</organism>
<dbReference type="AlphaFoldDB" id="A0A429X6V9"/>
<sequence>MKEQLQKMLEKKASEFVGEKKAKDEKVIRKREVMSKRNADIVKTLAVGKISKAEMKDGYHQLYYHVHLKYLIKQEDFLYVEEELERRKASFGKKGLHEDVELPVDFTIKTTEDVTVEEDQNPVMERYTYDRLKVVQYAERWWDEYNPAYQKFDVDCTNYVSQCLHAGGAPMRGYPNRSKGWWYRNKNWSFSWAVANALKTYLQHSTAGLQAREVQDPQELQLGDVICYDFQGDGRFDHNTVVTGKDAYGMPLVNAHTYNSRMRYWAYEDSSAYTSNIQYKMFHIVDDSS</sequence>
<gene>
    <name evidence="2" type="ORF">D5F11_013680</name>
</gene>
<dbReference type="RefSeq" id="WP_120116788.1">
    <property type="nucleotide sequence ID" value="NZ_DAMDJW010000103.1"/>
</dbReference>
<accession>A0A429X6V9</accession>
<dbReference type="Pfam" id="PF12671">
    <property type="entry name" value="Amidase_6"/>
    <property type="match status" value="1"/>
</dbReference>
<proteinExistence type="predicted"/>
<name>A0A429X6V9_SIMTE</name>
<dbReference type="PANTHER" id="PTHR40032:SF1">
    <property type="entry name" value="EXPORTED PROTEIN"/>
    <property type="match status" value="1"/>
</dbReference>
<evidence type="ECO:0000259" key="1">
    <source>
        <dbReference type="Pfam" id="PF12671"/>
    </source>
</evidence>
<dbReference type="EMBL" id="QYTW02000013">
    <property type="protein sequence ID" value="RST59175.1"/>
    <property type="molecule type" value="Genomic_DNA"/>
</dbReference>
<comment type="caution">
    <text evidence="2">The sequence shown here is derived from an EMBL/GenBank/DDBJ whole genome shotgun (WGS) entry which is preliminary data.</text>
</comment>
<feature type="domain" description="Putative amidase" evidence="1">
    <location>
        <begin position="129"/>
        <end position="280"/>
    </location>
</feature>
<dbReference type="InterPro" id="IPR024301">
    <property type="entry name" value="Amidase_6"/>
</dbReference>
<dbReference type="OrthoDB" id="9812429at2"/>
<evidence type="ECO:0000313" key="3">
    <source>
        <dbReference type="Proteomes" id="UP000287296"/>
    </source>
</evidence>
<evidence type="ECO:0000313" key="2">
    <source>
        <dbReference type="EMBL" id="RST59175.1"/>
    </source>
</evidence>
<reference evidence="2 3" key="1">
    <citation type="submission" date="2018-12" db="EMBL/GenBank/DDBJ databases">
        <authorList>
            <person name="Sun L."/>
            <person name="Chen Z."/>
        </authorList>
    </citation>
    <scope>NUCLEOTIDE SEQUENCE [LARGE SCALE GENOMIC DNA]</scope>
    <source>
        <strain evidence="2 3">LMG 29736</strain>
    </source>
</reference>